<gene>
    <name evidence="2" type="ORF">RDI58_000484</name>
</gene>
<dbReference type="AlphaFoldDB" id="A0AAN8UC47"/>
<comment type="caution">
    <text evidence="2">The sequence shown here is derived from an EMBL/GenBank/DDBJ whole genome shotgun (WGS) entry which is preliminary data.</text>
</comment>
<sequence>MALIAPKMKTYQSPKESDSHPKRSVKSDALDIEELANTVPALAYKFYDHT</sequence>
<evidence type="ECO:0000313" key="2">
    <source>
        <dbReference type="EMBL" id="KAK6802701.1"/>
    </source>
</evidence>
<dbReference type="Proteomes" id="UP001371456">
    <property type="component" value="Unassembled WGS sequence"/>
</dbReference>
<organism evidence="2 3">
    <name type="scientific">Solanum bulbocastanum</name>
    <name type="common">Wild potato</name>
    <dbReference type="NCBI Taxonomy" id="147425"/>
    <lineage>
        <taxon>Eukaryota</taxon>
        <taxon>Viridiplantae</taxon>
        <taxon>Streptophyta</taxon>
        <taxon>Embryophyta</taxon>
        <taxon>Tracheophyta</taxon>
        <taxon>Spermatophyta</taxon>
        <taxon>Magnoliopsida</taxon>
        <taxon>eudicotyledons</taxon>
        <taxon>Gunneridae</taxon>
        <taxon>Pentapetalae</taxon>
        <taxon>asterids</taxon>
        <taxon>lamiids</taxon>
        <taxon>Solanales</taxon>
        <taxon>Solanaceae</taxon>
        <taxon>Solanoideae</taxon>
        <taxon>Solaneae</taxon>
        <taxon>Solanum</taxon>
    </lineage>
</organism>
<evidence type="ECO:0000256" key="1">
    <source>
        <dbReference type="SAM" id="MobiDB-lite"/>
    </source>
</evidence>
<reference evidence="2 3" key="1">
    <citation type="submission" date="2024-02" db="EMBL/GenBank/DDBJ databases">
        <title>de novo genome assembly of Solanum bulbocastanum strain 11H21.</title>
        <authorList>
            <person name="Hosaka A.J."/>
        </authorList>
    </citation>
    <scope>NUCLEOTIDE SEQUENCE [LARGE SCALE GENOMIC DNA]</scope>
    <source>
        <tissue evidence="2">Young leaves</tissue>
    </source>
</reference>
<feature type="compositionally biased region" description="Basic and acidic residues" evidence="1">
    <location>
        <begin position="15"/>
        <end position="26"/>
    </location>
</feature>
<evidence type="ECO:0000313" key="3">
    <source>
        <dbReference type="Proteomes" id="UP001371456"/>
    </source>
</evidence>
<protein>
    <submittedName>
        <fullName evidence="2">Uncharacterized protein</fullName>
    </submittedName>
</protein>
<name>A0AAN8UC47_SOLBU</name>
<proteinExistence type="predicted"/>
<feature type="region of interest" description="Disordered" evidence="1">
    <location>
        <begin position="1"/>
        <end position="26"/>
    </location>
</feature>
<keyword evidence="3" id="KW-1185">Reference proteome</keyword>
<dbReference type="EMBL" id="JBANQN010000001">
    <property type="protein sequence ID" value="KAK6802701.1"/>
    <property type="molecule type" value="Genomic_DNA"/>
</dbReference>
<accession>A0AAN8UC47</accession>